<reference evidence="2" key="1">
    <citation type="submission" date="2021-05" db="EMBL/GenBank/DDBJ databases">
        <authorList>
            <person name="Alioto T."/>
            <person name="Alioto T."/>
            <person name="Gomez Garrido J."/>
        </authorList>
    </citation>
    <scope>NUCLEOTIDE SEQUENCE</scope>
</reference>
<evidence type="ECO:0000313" key="2">
    <source>
        <dbReference type="EMBL" id="CAG6466358.1"/>
    </source>
</evidence>
<dbReference type="EMBL" id="HBUE01055784">
    <property type="protein sequence ID" value="CAG6466358.1"/>
    <property type="molecule type" value="Transcribed_RNA"/>
</dbReference>
<feature type="region of interest" description="Disordered" evidence="1">
    <location>
        <begin position="39"/>
        <end position="102"/>
    </location>
</feature>
<feature type="compositionally biased region" description="Gly residues" evidence="1">
    <location>
        <begin position="74"/>
        <end position="83"/>
    </location>
</feature>
<organism evidence="2">
    <name type="scientific">Culex pipiens</name>
    <name type="common">House mosquito</name>
    <dbReference type="NCBI Taxonomy" id="7175"/>
    <lineage>
        <taxon>Eukaryota</taxon>
        <taxon>Metazoa</taxon>
        <taxon>Ecdysozoa</taxon>
        <taxon>Arthropoda</taxon>
        <taxon>Hexapoda</taxon>
        <taxon>Insecta</taxon>
        <taxon>Pterygota</taxon>
        <taxon>Neoptera</taxon>
        <taxon>Endopterygota</taxon>
        <taxon>Diptera</taxon>
        <taxon>Nematocera</taxon>
        <taxon>Culicoidea</taxon>
        <taxon>Culicidae</taxon>
        <taxon>Culicinae</taxon>
        <taxon>Culicini</taxon>
        <taxon>Culex</taxon>
        <taxon>Culex</taxon>
    </lineage>
</organism>
<name>A0A8D8AZP9_CULPI</name>
<evidence type="ECO:0000256" key="1">
    <source>
        <dbReference type="SAM" id="MobiDB-lite"/>
    </source>
</evidence>
<protein>
    <submittedName>
        <fullName evidence="2">(northern house mosquito) hypothetical protein</fullName>
    </submittedName>
</protein>
<feature type="compositionally biased region" description="Basic and acidic residues" evidence="1">
    <location>
        <begin position="39"/>
        <end position="62"/>
    </location>
</feature>
<sequence length="102" mass="11936">MLHLAKYTQQQTMFESHFLKLLWHKYPQTNQPRVKLDHVPHLTAQDREAWPSKKTNERQREERKRRRNFSEPNGGRGGIGIGGESSLRKLCNLSPPKTKICS</sequence>
<proteinExistence type="predicted"/>
<dbReference type="AlphaFoldDB" id="A0A8D8AZP9"/>
<accession>A0A8D8AZP9</accession>